<dbReference type="AlphaFoldDB" id="A0AAP5ICL1"/>
<keyword evidence="2" id="KW-1185">Reference proteome</keyword>
<dbReference type="EMBL" id="JAALHA020000021">
    <property type="protein sequence ID" value="MDR9899048.1"/>
    <property type="molecule type" value="Genomic_DNA"/>
</dbReference>
<dbReference type="Proteomes" id="UP000667802">
    <property type="component" value="Unassembled WGS sequence"/>
</dbReference>
<evidence type="ECO:0000313" key="1">
    <source>
        <dbReference type="EMBL" id="MDR9899048.1"/>
    </source>
</evidence>
<protein>
    <submittedName>
        <fullName evidence="1">Uncharacterized protein</fullName>
    </submittedName>
</protein>
<comment type="caution">
    <text evidence="1">The sequence shown here is derived from an EMBL/GenBank/DDBJ whole genome shotgun (WGS) entry which is preliminary data.</text>
</comment>
<evidence type="ECO:0000313" key="2">
    <source>
        <dbReference type="Proteomes" id="UP000667802"/>
    </source>
</evidence>
<reference evidence="2" key="1">
    <citation type="journal article" date="2021" name="Science">
        <title>Hunting the eagle killer: A cyanobacterial neurotoxin causes vacuolar myelinopathy.</title>
        <authorList>
            <person name="Breinlinger S."/>
            <person name="Phillips T.J."/>
            <person name="Haram B.N."/>
            <person name="Mares J."/>
            <person name="Martinez Yerena J.A."/>
            <person name="Hrouzek P."/>
            <person name="Sobotka R."/>
            <person name="Henderson W.M."/>
            <person name="Schmieder P."/>
            <person name="Williams S.M."/>
            <person name="Lauderdale J.D."/>
            <person name="Wilde H.D."/>
            <person name="Gerrin W."/>
            <person name="Kust A."/>
            <person name="Washington J.W."/>
            <person name="Wagner C."/>
            <person name="Geier B."/>
            <person name="Liebeke M."/>
            <person name="Enke H."/>
            <person name="Niedermeyer T.H.J."/>
            <person name="Wilde S.B."/>
        </authorList>
    </citation>
    <scope>NUCLEOTIDE SEQUENCE [LARGE SCALE GENOMIC DNA]</scope>
    <source>
        <strain evidence="2">Thurmond2011</strain>
    </source>
</reference>
<organism evidence="1 2">
    <name type="scientific">Aetokthonos hydrillicola Thurmond2011</name>
    <dbReference type="NCBI Taxonomy" id="2712845"/>
    <lineage>
        <taxon>Bacteria</taxon>
        <taxon>Bacillati</taxon>
        <taxon>Cyanobacteriota</taxon>
        <taxon>Cyanophyceae</taxon>
        <taxon>Nostocales</taxon>
        <taxon>Hapalosiphonaceae</taxon>
        <taxon>Aetokthonos</taxon>
    </lineage>
</organism>
<name>A0AAP5ICL1_9CYAN</name>
<proteinExistence type="predicted"/>
<dbReference type="RefSeq" id="WP_208343917.1">
    <property type="nucleotide sequence ID" value="NZ_JAALHA020000021.1"/>
</dbReference>
<gene>
    <name evidence="1" type="ORF">G7B40_031480</name>
</gene>
<accession>A0AAP5ICL1</accession>
<sequence>MQDFALSVVLFIFFFCFYAWLITPSEASRKKFNPSSDMLQNTDVVQVNRGNDTRTIESIDPNDLLSEKIKILNLVQIRKLASKLREKGILSSGTKLSGRGIGKEFLCGIVSDRISTNYAVILEVANQVLNEV</sequence>